<evidence type="ECO:0008006" key="3">
    <source>
        <dbReference type="Google" id="ProtNLM"/>
    </source>
</evidence>
<reference evidence="1" key="1">
    <citation type="submission" date="2023-10" db="EMBL/GenBank/DDBJ databases">
        <authorList>
            <person name="Chen Y."/>
            <person name="Shah S."/>
            <person name="Dougan E. K."/>
            <person name="Thang M."/>
            <person name="Chan C."/>
        </authorList>
    </citation>
    <scope>NUCLEOTIDE SEQUENCE [LARGE SCALE GENOMIC DNA]</scope>
</reference>
<dbReference type="InterPro" id="IPR029063">
    <property type="entry name" value="SAM-dependent_MTases_sf"/>
</dbReference>
<sequence>MPASQRGARTPYYACAYFSCSNLGAVVTLTDVPRVTPLLSRNLAAAVASGAGAGGAPADATTAAEVRPLMWGDVGAMHGDGSRLLSERGPFDVILCCEVVYQQVQEVLRALLQTIAGLLACPGGRVVFAYQHRDGSEYTDALFFRDMESAGFSLVGDEPLTEWDESWNDTCVRFVRTYAVGDGSAQVSAAL</sequence>
<name>A0ABN9VXA8_9DINO</name>
<proteinExistence type="predicted"/>
<gene>
    <name evidence="1" type="ORF">PCOR1329_LOCUS62017</name>
</gene>
<dbReference type="PANTHER" id="PTHR14614:SF132">
    <property type="entry name" value="PROTEIN-LYSINE METHYLTRANSFERASE C42C1.13"/>
    <property type="match status" value="1"/>
</dbReference>
<dbReference type="EMBL" id="CAUYUJ010017819">
    <property type="protein sequence ID" value="CAK0878164.1"/>
    <property type="molecule type" value="Genomic_DNA"/>
</dbReference>
<accession>A0ABN9VXA8</accession>
<dbReference type="InterPro" id="IPR019410">
    <property type="entry name" value="Methyltransf_16"/>
</dbReference>
<evidence type="ECO:0000313" key="1">
    <source>
        <dbReference type="EMBL" id="CAK0878164.1"/>
    </source>
</evidence>
<protein>
    <recommendedName>
        <fullName evidence="3">Calmodulin-lysine N-methyltransferase</fullName>
    </recommendedName>
</protein>
<dbReference type="PANTHER" id="PTHR14614">
    <property type="entry name" value="HEPATOCELLULAR CARCINOMA-ASSOCIATED ANTIGEN"/>
    <property type="match status" value="1"/>
</dbReference>
<dbReference type="Proteomes" id="UP001189429">
    <property type="component" value="Unassembled WGS sequence"/>
</dbReference>
<comment type="caution">
    <text evidence="1">The sequence shown here is derived from an EMBL/GenBank/DDBJ whole genome shotgun (WGS) entry which is preliminary data.</text>
</comment>
<keyword evidence="2" id="KW-1185">Reference proteome</keyword>
<evidence type="ECO:0000313" key="2">
    <source>
        <dbReference type="Proteomes" id="UP001189429"/>
    </source>
</evidence>
<dbReference type="Gene3D" id="3.40.50.150">
    <property type="entry name" value="Vaccinia Virus protein VP39"/>
    <property type="match status" value="1"/>
</dbReference>
<dbReference type="SUPFAM" id="SSF53335">
    <property type="entry name" value="S-adenosyl-L-methionine-dependent methyltransferases"/>
    <property type="match status" value="1"/>
</dbReference>
<dbReference type="Pfam" id="PF10294">
    <property type="entry name" value="Methyltransf_16"/>
    <property type="match status" value="1"/>
</dbReference>
<organism evidence="1 2">
    <name type="scientific">Prorocentrum cordatum</name>
    <dbReference type="NCBI Taxonomy" id="2364126"/>
    <lineage>
        <taxon>Eukaryota</taxon>
        <taxon>Sar</taxon>
        <taxon>Alveolata</taxon>
        <taxon>Dinophyceae</taxon>
        <taxon>Prorocentrales</taxon>
        <taxon>Prorocentraceae</taxon>
        <taxon>Prorocentrum</taxon>
    </lineage>
</organism>